<dbReference type="GO" id="GO:0016491">
    <property type="term" value="F:oxidoreductase activity"/>
    <property type="evidence" value="ECO:0007669"/>
    <property type="project" value="UniProtKB-KW"/>
</dbReference>
<reference evidence="3 4" key="1">
    <citation type="journal article" date="2019" name="Nat. Ecol. Evol.">
        <title>Megaphylogeny resolves global patterns of mushroom evolution.</title>
        <authorList>
            <person name="Varga T."/>
            <person name="Krizsan K."/>
            <person name="Foldi C."/>
            <person name="Dima B."/>
            <person name="Sanchez-Garcia M."/>
            <person name="Sanchez-Ramirez S."/>
            <person name="Szollosi G.J."/>
            <person name="Szarkandi J.G."/>
            <person name="Papp V."/>
            <person name="Albert L."/>
            <person name="Andreopoulos W."/>
            <person name="Angelini C."/>
            <person name="Antonin V."/>
            <person name="Barry K.W."/>
            <person name="Bougher N.L."/>
            <person name="Buchanan P."/>
            <person name="Buyck B."/>
            <person name="Bense V."/>
            <person name="Catcheside P."/>
            <person name="Chovatia M."/>
            <person name="Cooper J."/>
            <person name="Damon W."/>
            <person name="Desjardin D."/>
            <person name="Finy P."/>
            <person name="Geml J."/>
            <person name="Haridas S."/>
            <person name="Hughes K."/>
            <person name="Justo A."/>
            <person name="Karasinski D."/>
            <person name="Kautmanova I."/>
            <person name="Kiss B."/>
            <person name="Kocsube S."/>
            <person name="Kotiranta H."/>
            <person name="LaButti K.M."/>
            <person name="Lechner B.E."/>
            <person name="Liimatainen K."/>
            <person name="Lipzen A."/>
            <person name="Lukacs Z."/>
            <person name="Mihaltcheva S."/>
            <person name="Morgado L.N."/>
            <person name="Niskanen T."/>
            <person name="Noordeloos M.E."/>
            <person name="Ohm R.A."/>
            <person name="Ortiz-Santana B."/>
            <person name="Ovrebo C."/>
            <person name="Racz N."/>
            <person name="Riley R."/>
            <person name="Savchenko A."/>
            <person name="Shiryaev A."/>
            <person name="Soop K."/>
            <person name="Spirin V."/>
            <person name="Szebenyi C."/>
            <person name="Tomsovsky M."/>
            <person name="Tulloss R.E."/>
            <person name="Uehling J."/>
            <person name="Grigoriev I.V."/>
            <person name="Vagvolgyi C."/>
            <person name="Papp T."/>
            <person name="Martin F.M."/>
            <person name="Miettinen O."/>
            <person name="Hibbett D.S."/>
            <person name="Nagy L.G."/>
        </authorList>
    </citation>
    <scope>NUCLEOTIDE SEQUENCE [LARGE SCALE GENOMIC DNA]</scope>
    <source>
        <strain evidence="3 4">CBS 166.37</strain>
    </source>
</reference>
<proteinExistence type="inferred from homology"/>
<evidence type="ECO:0000313" key="4">
    <source>
        <dbReference type="Proteomes" id="UP000308652"/>
    </source>
</evidence>
<dbReference type="SUPFAM" id="SSF51735">
    <property type="entry name" value="NAD(P)-binding Rossmann-fold domains"/>
    <property type="match status" value="1"/>
</dbReference>
<dbReference type="Proteomes" id="UP000308652">
    <property type="component" value="Unassembled WGS sequence"/>
</dbReference>
<dbReference type="PANTHER" id="PTHR43976:SF16">
    <property type="entry name" value="SHORT-CHAIN DEHYDROGENASE_REDUCTASE FAMILY PROTEIN"/>
    <property type="match status" value="1"/>
</dbReference>
<keyword evidence="4" id="KW-1185">Reference proteome</keyword>
<dbReference type="OrthoDB" id="1274115at2759"/>
<dbReference type="AlphaFoldDB" id="A0A5C3LIX8"/>
<name>A0A5C3LIX8_9AGAR</name>
<evidence type="ECO:0000256" key="1">
    <source>
        <dbReference type="ARBA" id="ARBA00006484"/>
    </source>
</evidence>
<dbReference type="Gene3D" id="3.40.50.720">
    <property type="entry name" value="NAD(P)-binding Rossmann-like Domain"/>
    <property type="match status" value="1"/>
</dbReference>
<dbReference type="Pfam" id="PF00106">
    <property type="entry name" value="adh_short"/>
    <property type="match status" value="1"/>
</dbReference>
<keyword evidence="2" id="KW-0560">Oxidoreductase</keyword>
<evidence type="ECO:0000313" key="3">
    <source>
        <dbReference type="EMBL" id="TFK33039.1"/>
    </source>
</evidence>
<comment type="similarity">
    <text evidence="1">Belongs to the short-chain dehydrogenases/reductases (SDR) family.</text>
</comment>
<dbReference type="STRING" id="68775.A0A5C3LIX8"/>
<evidence type="ECO:0008006" key="5">
    <source>
        <dbReference type="Google" id="ProtNLM"/>
    </source>
</evidence>
<gene>
    <name evidence="3" type="ORF">BDQ12DRAFT_670609</name>
</gene>
<dbReference type="PANTHER" id="PTHR43976">
    <property type="entry name" value="SHORT CHAIN DEHYDROGENASE"/>
    <property type="match status" value="1"/>
</dbReference>
<organism evidence="3 4">
    <name type="scientific">Crucibulum laeve</name>
    <dbReference type="NCBI Taxonomy" id="68775"/>
    <lineage>
        <taxon>Eukaryota</taxon>
        <taxon>Fungi</taxon>
        <taxon>Dikarya</taxon>
        <taxon>Basidiomycota</taxon>
        <taxon>Agaricomycotina</taxon>
        <taxon>Agaricomycetes</taxon>
        <taxon>Agaricomycetidae</taxon>
        <taxon>Agaricales</taxon>
        <taxon>Agaricineae</taxon>
        <taxon>Nidulariaceae</taxon>
        <taxon>Crucibulum</taxon>
    </lineage>
</organism>
<evidence type="ECO:0000256" key="2">
    <source>
        <dbReference type="ARBA" id="ARBA00023002"/>
    </source>
</evidence>
<dbReference type="InterPro" id="IPR002347">
    <property type="entry name" value="SDR_fam"/>
</dbReference>
<sequence length="230" mass="25671">MSTPKVWLSGLSVIKLDVTKQSEISDVFAQAKNAFNGTDVVFNNAGTVSVREIEGTPDNVACGMFEILFWRAANVTRDSVKYFRENSPAGGNFLQMSSNFGLERTPGAGIKALEGLTHALSKEIHPKWNIKTTFIELGPFRTGMVDGDDPESFVLPPHPARTDNSLPTLQFRKWMKNATIDGDTKKATQAFYKLTALSEPPFRLPIHKDAIHYTRRKAQCLIADTDRYEF</sequence>
<accession>A0A5C3LIX8</accession>
<dbReference type="InterPro" id="IPR036291">
    <property type="entry name" value="NAD(P)-bd_dom_sf"/>
</dbReference>
<dbReference type="EMBL" id="ML213657">
    <property type="protein sequence ID" value="TFK33039.1"/>
    <property type="molecule type" value="Genomic_DNA"/>
</dbReference>
<dbReference type="InterPro" id="IPR051911">
    <property type="entry name" value="SDR_oxidoreductase"/>
</dbReference>
<protein>
    <recommendedName>
        <fullName evidence="5">NAD(P)-binding protein</fullName>
    </recommendedName>
</protein>